<evidence type="ECO:0000313" key="2">
    <source>
        <dbReference type="Proteomes" id="UP000444316"/>
    </source>
</evidence>
<dbReference type="Gene3D" id="3.10.450.530">
    <property type="entry name" value="Ribonuclease toxin, BrnT, of type II toxin-antitoxin system"/>
    <property type="match status" value="1"/>
</dbReference>
<sequence>MRFLSDPNKARLNLLKHRVSFDEAATVFDDILACYWADIDHSDSEPRYQILGLSQRGRLLVVIYSCEVNDVIRIISARLALGLEKRRYWRSI</sequence>
<dbReference type="AlphaFoldDB" id="A0A845HTQ9"/>
<gene>
    <name evidence="1" type="ORF">GTP23_04760</name>
</gene>
<dbReference type="Pfam" id="PF04365">
    <property type="entry name" value="BrnT_toxin"/>
    <property type="match status" value="1"/>
</dbReference>
<name>A0A845HTQ9_9BURK</name>
<dbReference type="InterPro" id="IPR007460">
    <property type="entry name" value="BrnT_toxin"/>
</dbReference>
<protein>
    <submittedName>
        <fullName evidence="1">BrnT family toxin</fullName>
    </submittedName>
</protein>
<dbReference type="EMBL" id="WWCL01000001">
    <property type="protein sequence ID" value="MYN44383.1"/>
    <property type="molecule type" value="Genomic_DNA"/>
</dbReference>
<dbReference type="Proteomes" id="UP000444316">
    <property type="component" value="Unassembled WGS sequence"/>
</dbReference>
<proteinExistence type="predicted"/>
<organism evidence="1 2">
    <name type="scientific">Duganella fentianensis</name>
    <dbReference type="NCBI Taxonomy" id="2692177"/>
    <lineage>
        <taxon>Bacteria</taxon>
        <taxon>Pseudomonadati</taxon>
        <taxon>Pseudomonadota</taxon>
        <taxon>Betaproteobacteria</taxon>
        <taxon>Burkholderiales</taxon>
        <taxon>Oxalobacteraceae</taxon>
        <taxon>Telluria group</taxon>
        <taxon>Duganella</taxon>
    </lineage>
</organism>
<accession>A0A845HTQ9</accession>
<keyword evidence="2" id="KW-1185">Reference proteome</keyword>
<comment type="caution">
    <text evidence="1">The sequence shown here is derived from an EMBL/GenBank/DDBJ whole genome shotgun (WGS) entry which is preliminary data.</text>
</comment>
<evidence type="ECO:0000313" key="1">
    <source>
        <dbReference type="EMBL" id="MYN44383.1"/>
    </source>
</evidence>
<reference evidence="1" key="1">
    <citation type="submission" date="2019-12" db="EMBL/GenBank/DDBJ databases">
        <title>Novel species isolated from a subtropical stream in China.</title>
        <authorList>
            <person name="Lu H."/>
        </authorList>
    </citation>
    <scope>NUCLEOTIDE SEQUENCE [LARGE SCALE GENOMIC DNA]</scope>
    <source>
        <strain evidence="1">FT93W</strain>
    </source>
</reference>
<dbReference type="RefSeq" id="WP_161034074.1">
    <property type="nucleotide sequence ID" value="NZ_WWCL01000001.1"/>
</dbReference>
<dbReference type="InterPro" id="IPR038573">
    <property type="entry name" value="BrnT_sf"/>
</dbReference>